<sequence length="234" mass="26978">MQWLYCDFHIHTTWSDGVFSPDEVVKLYGEAGFDVIAITDHVLDTASIERSGRPVSELSVMDSSRFGAYQESLWTAARNAWETYGMLLIPGVELTNNTSRYHILALDIKQYISPDLTVEEIVDNIRRQQGISVACHPFIRNHSGDDPSYYLWKNHERFATLFDAWEVAIRDDLFNVVGLKKFNYIANSDFHEERHLLSWKTLLRCEKNPESVKAAIRDNDRVSLFLYRGGNIKA</sequence>
<protein>
    <submittedName>
        <fullName evidence="2">Phosphotransferase</fullName>
    </submittedName>
</protein>
<dbReference type="GO" id="GO:0035312">
    <property type="term" value="F:5'-3' DNA exonuclease activity"/>
    <property type="evidence" value="ECO:0007669"/>
    <property type="project" value="TreeGrafter"/>
</dbReference>
<dbReference type="AlphaFoldDB" id="A0A831SNQ3"/>
<reference evidence="2" key="1">
    <citation type="journal article" date="2020" name="mSystems">
        <title>Genome- and Community-Level Interaction Insights into Carbon Utilization and Element Cycling Functions of Hydrothermarchaeota in Hydrothermal Sediment.</title>
        <authorList>
            <person name="Zhou Z."/>
            <person name="Liu Y."/>
            <person name="Xu W."/>
            <person name="Pan J."/>
            <person name="Luo Z.H."/>
            <person name="Li M."/>
        </authorList>
    </citation>
    <scope>NUCLEOTIDE SEQUENCE [LARGE SCALE GENOMIC DNA]</scope>
    <source>
        <strain evidence="2">SpSt-1181</strain>
    </source>
</reference>
<dbReference type="PANTHER" id="PTHR42924">
    <property type="entry name" value="EXONUCLEASE"/>
    <property type="match status" value="1"/>
</dbReference>
<dbReference type="EMBL" id="DSBW01000108">
    <property type="protein sequence ID" value="HED30981.1"/>
    <property type="molecule type" value="Genomic_DNA"/>
</dbReference>
<proteinExistence type="predicted"/>
<dbReference type="Proteomes" id="UP000886335">
    <property type="component" value="Unassembled WGS sequence"/>
</dbReference>
<organism evidence="2">
    <name type="scientific">Prosthecochloris aestuarii</name>
    <dbReference type="NCBI Taxonomy" id="1102"/>
    <lineage>
        <taxon>Bacteria</taxon>
        <taxon>Pseudomonadati</taxon>
        <taxon>Chlorobiota</taxon>
        <taxon>Chlorobiia</taxon>
        <taxon>Chlorobiales</taxon>
        <taxon>Chlorobiaceae</taxon>
        <taxon>Prosthecochloris</taxon>
    </lineage>
</organism>
<dbReference type="InterPro" id="IPR003141">
    <property type="entry name" value="Pol/His_phosphatase_N"/>
</dbReference>
<evidence type="ECO:0000313" key="2">
    <source>
        <dbReference type="EMBL" id="HED30981.1"/>
    </source>
</evidence>
<dbReference type="GO" id="GO:0004534">
    <property type="term" value="F:5'-3' RNA exonuclease activity"/>
    <property type="evidence" value="ECO:0007669"/>
    <property type="project" value="TreeGrafter"/>
</dbReference>
<dbReference type="InterPro" id="IPR052018">
    <property type="entry name" value="PHP_domain"/>
</dbReference>
<dbReference type="PANTHER" id="PTHR42924:SF11">
    <property type="entry name" value="POLYMERASE_HISTIDINOL PHOSPHATASE N-TERMINAL DOMAIN-CONTAINING PROTEIN"/>
    <property type="match status" value="1"/>
</dbReference>
<comment type="caution">
    <text evidence="2">The sequence shown here is derived from an EMBL/GenBank/DDBJ whole genome shotgun (WGS) entry which is preliminary data.</text>
</comment>
<dbReference type="SUPFAM" id="SSF89550">
    <property type="entry name" value="PHP domain-like"/>
    <property type="match status" value="1"/>
</dbReference>
<dbReference type="InterPro" id="IPR016195">
    <property type="entry name" value="Pol/histidinol_Pase-like"/>
</dbReference>
<name>A0A831SNQ3_PROAE</name>
<dbReference type="SMART" id="SM00481">
    <property type="entry name" value="POLIIIAc"/>
    <property type="match status" value="1"/>
</dbReference>
<accession>A0A831SNQ3</accession>
<feature type="domain" description="Polymerase/histidinol phosphatase N-terminal" evidence="1">
    <location>
        <begin position="6"/>
        <end position="98"/>
    </location>
</feature>
<gene>
    <name evidence="2" type="ORF">ENN50_04720</name>
</gene>
<evidence type="ECO:0000259" key="1">
    <source>
        <dbReference type="SMART" id="SM00481"/>
    </source>
</evidence>
<dbReference type="Gene3D" id="3.20.20.140">
    <property type="entry name" value="Metal-dependent hydrolases"/>
    <property type="match status" value="1"/>
</dbReference>